<dbReference type="CDD" id="cd00093">
    <property type="entry name" value="HTH_XRE"/>
    <property type="match status" value="1"/>
</dbReference>
<dbReference type="InterPro" id="IPR010982">
    <property type="entry name" value="Lambda_DNA-bd_dom_sf"/>
</dbReference>
<accession>A0A6J5M0R0</accession>
<proteinExistence type="predicted"/>
<evidence type="ECO:0000313" key="3">
    <source>
        <dbReference type="EMBL" id="CAB4139841.1"/>
    </source>
</evidence>
<dbReference type="SUPFAM" id="SSF47413">
    <property type="entry name" value="lambda repressor-like DNA-binding domains"/>
    <property type="match status" value="1"/>
</dbReference>
<dbReference type="EMBL" id="LR796368">
    <property type="protein sequence ID" value="CAB4139841.1"/>
    <property type="molecule type" value="Genomic_DNA"/>
</dbReference>
<feature type="domain" description="HTH cro/C1-type" evidence="2">
    <location>
        <begin position="13"/>
        <end position="67"/>
    </location>
</feature>
<keyword evidence="1" id="KW-0238">DNA-binding</keyword>
<sequence length="77" mass="8876">MIELTQKMLAERLKTERQSKGITQKSLAQILNVPRTAIVQMENAKRNVSTLEIYKLAQLYNCTVEQLLTPLKMEGRK</sequence>
<dbReference type="GO" id="GO:0003677">
    <property type="term" value="F:DNA binding"/>
    <property type="evidence" value="ECO:0007669"/>
    <property type="project" value="UniProtKB-KW"/>
</dbReference>
<reference evidence="3" key="1">
    <citation type="submission" date="2020-04" db="EMBL/GenBank/DDBJ databases">
        <authorList>
            <person name="Chiriac C."/>
            <person name="Salcher M."/>
            <person name="Ghai R."/>
            <person name="Kavagutti S V."/>
        </authorList>
    </citation>
    <scope>NUCLEOTIDE SEQUENCE</scope>
</reference>
<gene>
    <name evidence="3" type="ORF">UFOVP354_53</name>
</gene>
<evidence type="ECO:0000259" key="2">
    <source>
        <dbReference type="PROSITE" id="PS50943"/>
    </source>
</evidence>
<dbReference type="InterPro" id="IPR001387">
    <property type="entry name" value="Cro/C1-type_HTH"/>
</dbReference>
<organism evidence="3">
    <name type="scientific">uncultured Caudovirales phage</name>
    <dbReference type="NCBI Taxonomy" id="2100421"/>
    <lineage>
        <taxon>Viruses</taxon>
        <taxon>Duplodnaviria</taxon>
        <taxon>Heunggongvirae</taxon>
        <taxon>Uroviricota</taxon>
        <taxon>Caudoviricetes</taxon>
        <taxon>Peduoviridae</taxon>
        <taxon>Maltschvirus</taxon>
        <taxon>Maltschvirus maltsch</taxon>
    </lineage>
</organism>
<evidence type="ECO:0000256" key="1">
    <source>
        <dbReference type="ARBA" id="ARBA00023125"/>
    </source>
</evidence>
<dbReference type="Pfam" id="PF01381">
    <property type="entry name" value="HTH_3"/>
    <property type="match status" value="1"/>
</dbReference>
<dbReference type="SMART" id="SM00530">
    <property type="entry name" value="HTH_XRE"/>
    <property type="match status" value="1"/>
</dbReference>
<protein>
    <submittedName>
        <fullName evidence="3">HTH_XRE domain containing protein</fullName>
    </submittedName>
</protein>
<dbReference type="PANTHER" id="PTHR46558">
    <property type="entry name" value="TRACRIPTIONAL REGULATORY PROTEIN-RELATED-RELATED"/>
    <property type="match status" value="1"/>
</dbReference>
<dbReference type="Gene3D" id="1.10.260.40">
    <property type="entry name" value="lambda repressor-like DNA-binding domains"/>
    <property type="match status" value="1"/>
</dbReference>
<name>A0A6J5M0R0_9CAUD</name>
<dbReference type="PANTHER" id="PTHR46558:SF4">
    <property type="entry name" value="DNA-BIDING PHAGE PROTEIN"/>
    <property type="match status" value="1"/>
</dbReference>
<dbReference type="PROSITE" id="PS50943">
    <property type="entry name" value="HTH_CROC1"/>
    <property type="match status" value="1"/>
</dbReference>